<reference evidence="1" key="1">
    <citation type="journal article" date="2023" name="Mol. Phylogenet. Evol.">
        <title>Genome-scale phylogeny and comparative genomics of the fungal order Sordariales.</title>
        <authorList>
            <person name="Hensen N."/>
            <person name="Bonometti L."/>
            <person name="Westerberg I."/>
            <person name="Brannstrom I.O."/>
            <person name="Guillou S."/>
            <person name="Cros-Aarteil S."/>
            <person name="Calhoun S."/>
            <person name="Haridas S."/>
            <person name="Kuo A."/>
            <person name="Mondo S."/>
            <person name="Pangilinan J."/>
            <person name="Riley R."/>
            <person name="LaButti K."/>
            <person name="Andreopoulos B."/>
            <person name="Lipzen A."/>
            <person name="Chen C."/>
            <person name="Yan M."/>
            <person name="Daum C."/>
            <person name="Ng V."/>
            <person name="Clum A."/>
            <person name="Steindorff A."/>
            <person name="Ohm R.A."/>
            <person name="Martin F."/>
            <person name="Silar P."/>
            <person name="Natvig D.O."/>
            <person name="Lalanne C."/>
            <person name="Gautier V."/>
            <person name="Ament-Velasquez S.L."/>
            <person name="Kruys A."/>
            <person name="Hutchinson M.I."/>
            <person name="Powell A.J."/>
            <person name="Barry K."/>
            <person name="Miller A.N."/>
            <person name="Grigoriev I.V."/>
            <person name="Debuchy R."/>
            <person name="Gladieux P."/>
            <person name="Hiltunen Thoren M."/>
            <person name="Johannesson H."/>
        </authorList>
    </citation>
    <scope>NUCLEOTIDE SEQUENCE</scope>
    <source>
        <strain evidence="1">CBS 118394</strain>
    </source>
</reference>
<evidence type="ECO:0000313" key="2">
    <source>
        <dbReference type="Proteomes" id="UP001283341"/>
    </source>
</evidence>
<keyword evidence="2" id="KW-1185">Reference proteome</keyword>
<gene>
    <name evidence="1" type="ORF">B0H66DRAFT_604288</name>
</gene>
<organism evidence="1 2">
    <name type="scientific">Apodospora peruviana</name>
    <dbReference type="NCBI Taxonomy" id="516989"/>
    <lineage>
        <taxon>Eukaryota</taxon>
        <taxon>Fungi</taxon>
        <taxon>Dikarya</taxon>
        <taxon>Ascomycota</taxon>
        <taxon>Pezizomycotina</taxon>
        <taxon>Sordariomycetes</taxon>
        <taxon>Sordariomycetidae</taxon>
        <taxon>Sordariales</taxon>
        <taxon>Lasiosphaeriaceae</taxon>
        <taxon>Apodospora</taxon>
    </lineage>
</organism>
<protein>
    <submittedName>
        <fullName evidence="1">Uncharacterized protein</fullName>
    </submittedName>
</protein>
<name>A0AAE0M2X5_9PEZI</name>
<evidence type="ECO:0000313" key="1">
    <source>
        <dbReference type="EMBL" id="KAK3315979.1"/>
    </source>
</evidence>
<comment type="caution">
    <text evidence="1">The sequence shown here is derived from an EMBL/GenBank/DDBJ whole genome shotgun (WGS) entry which is preliminary data.</text>
</comment>
<accession>A0AAE0M2X5</accession>
<reference evidence="1" key="2">
    <citation type="submission" date="2023-06" db="EMBL/GenBank/DDBJ databases">
        <authorList>
            <consortium name="Lawrence Berkeley National Laboratory"/>
            <person name="Haridas S."/>
            <person name="Hensen N."/>
            <person name="Bonometti L."/>
            <person name="Westerberg I."/>
            <person name="Brannstrom I.O."/>
            <person name="Guillou S."/>
            <person name="Cros-Aarteil S."/>
            <person name="Calhoun S."/>
            <person name="Kuo A."/>
            <person name="Mondo S."/>
            <person name="Pangilinan J."/>
            <person name="Riley R."/>
            <person name="Labutti K."/>
            <person name="Andreopoulos B."/>
            <person name="Lipzen A."/>
            <person name="Chen C."/>
            <person name="Yanf M."/>
            <person name="Daum C."/>
            <person name="Ng V."/>
            <person name="Clum A."/>
            <person name="Steindorff A."/>
            <person name="Ohm R."/>
            <person name="Martin F."/>
            <person name="Silar P."/>
            <person name="Natvig D."/>
            <person name="Lalanne C."/>
            <person name="Gautier V."/>
            <person name="Ament-Velasquez S.L."/>
            <person name="Kruys A."/>
            <person name="Hutchinson M.I."/>
            <person name="Powell A.J."/>
            <person name="Barry K."/>
            <person name="Miller A.N."/>
            <person name="Grigoriev I.V."/>
            <person name="Debuchy R."/>
            <person name="Gladieux P."/>
            <person name="Thoren M.H."/>
            <person name="Johannesson H."/>
        </authorList>
    </citation>
    <scope>NUCLEOTIDE SEQUENCE</scope>
    <source>
        <strain evidence="1">CBS 118394</strain>
    </source>
</reference>
<proteinExistence type="predicted"/>
<dbReference type="EMBL" id="JAUEDM010000005">
    <property type="protein sequence ID" value="KAK3315979.1"/>
    <property type="molecule type" value="Genomic_DNA"/>
</dbReference>
<sequence length="150" mass="15891">MRFVSLAVGFALAGQGIYNQILAINPDYVAAPYDNSTEIVARDDGNDVSKLERRYTISCRVMATGWSGDAWEGGSGVSISCRSAAAYIQDIILGCCKKSSVGSKGPVTGHIYDQDFSVWAGYGNCGHSTTRGPSTYPYPGGSPNGLCLNF</sequence>
<dbReference type="Proteomes" id="UP001283341">
    <property type="component" value="Unassembled WGS sequence"/>
</dbReference>
<dbReference type="AlphaFoldDB" id="A0AAE0M2X5"/>